<evidence type="ECO:0000313" key="2">
    <source>
        <dbReference type="EMBL" id="AIE92565.1"/>
    </source>
</evidence>
<dbReference type="SMART" id="SM00530">
    <property type="entry name" value="HTH_XRE"/>
    <property type="match status" value="1"/>
</dbReference>
<proteinExistence type="predicted"/>
<dbReference type="Pfam" id="PF01381">
    <property type="entry name" value="HTH_3"/>
    <property type="match status" value="1"/>
</dbReference>
<dbReference type="GO" id="GO:0003677">
    <property type="term" value="F:DNA binding"/>
    <property type="evidence" value="ECO:0007669"/>
    <property type="project" value="InterPro"/>
</dbReference>
<dbReference type="InterPro" id="IPR010982">
    <property type="entry name" value="Lambda_DNA-bd_dom_sf"/>
</dbReference>
<name>A0A075FM18_9ARCH</name>
<sequence length="130" mass="14397">MIVPHDLASKVVMPAIRCKMAELMINKFGLSQSQAADSLGVTQASISNYIRGVRIPSITLSSDLEEELEFLVRDLIKDSNKKQEIMIRISELCNSILTSRLACDIHAKMDNDLDIDTCNACSDLLSIRSP</sequence>
<dbReference type="Gene3D" id="1.10.260.40">
    <property type="entry name" value="lambda repressor-like DNA-binding domains"/>
    <property type="match status" value="1"/>
</dbReference>
<dbReference type="PANTHER" id="PTHR40730">
    <property type="entry name" value="TRANSCRIPTIONAL REGULATOR PROTEIN-LIKE PROTEIN"/>
    <property type="match status" value="1"/>
</dbReference>
<dbReference type="PROSITE" id="PS50943">
    <property type="entry name" value="HTH_CROC1"/>
    <property type="match status" value="1"/>
</dbReference>
<dbReference type="AlphaFoldDB" id="A0A075FM18"/>
<feature type="domain" description="HTH cro/C1-type" evidence="1">
    <location>
        <begin position="20"/>
        <end position="75"/>
    </location>
</feature>
<evidence type="ECO:0000259" key="1">
    <source>
        <dbReference type="PROSITE" id="PS50943"/>
    </source>
</evidence>
<protein>
    <submittedName>
        <fullName evidence="2">Putative transcriptional regulator</fullName>
    </submittedName>
</protein>
<accession>A0A075FM18</accession>
<dbReference type="EMBL" id="KF900370">
    <property type="protein sequence ID" value="AIE92565.1"/>
    <property type="molecule type" value="Genomic_DNA"/>
</dbReference>
<dbReference type="CDD" id="cd00093">
    <property type="entry name" value="HTH_XRE"/>
    <property type="match status" value="1"/>
</dbReference>
<reference evidence="2" key="1">
    <citation type="journal article" date="2014" name="Genome Biol. Evol.">
        <title>Pangenome evidence for extensive interdomain horizontal transfer affecting lineage core and shell genes in uncultured planktonic thaumarchaeota and euryarchaeota.</title>
        <authorList>
            <person name="Deschamps P."/>
            <person name="Zivanovic Y."/>
            <person name="Moreira D."/>
            <person name="Rodriguez-Valera F."/>
            <person name="Lopez-Garcia P."/>
        </authorList>
    </citation>
    <scope>NUCLEOTIDE SEQUENCE</scope>
</reference>
<dbReference type="SUPFAM" id="SSF47413">
    <property type="entry name" value="lambda repressor-like DNA-binding domains"/>
    <property type="match status" value="1"/>
</dbReference>
<dbReference type="InterPro" id="IPR001387">
    <property type="entry name" value="Cro/C1-type_HTH"/>
</dbReference>
<organism evidence="2">
    <name type="scientific">uncultured marine thaumarchaeote AD1000_24_H07</name>
    <dbReference type="NCBI Taxonomy" id="1455902"/>
    <lineage>
        <taxon>Archaea</taxon>
        <taxon>Nitrososphaerota</taxon>
        <taxon>environmental samples</taxon>
    </lineage>
</organism>